<feature type="chain" id="PRO_5041453438" description="SSD domain-containing protein" evidence="8">
    <location>
        <begin position="20"/>
        <end position="603"/>
    </location>
</feature>
<keyword evidence="3 7" id="KW-0812">Transmembrane</keyword>
<comment type="caution">
    <text evidence="9">The sequence shown here is derived from an EMBL/GenBank/DDBJ whole genome shotgun (WGS) entry which is preliminary data.</text>
</comment>
<feature type="transmembrane region" description="Helical" evidence="7">
    <location>
        <begin position="205"/>
        <end position="223"/>
    </location>
</feature>
<dbReference type="GO" id="GO:0042500">
    <property type="term" value="F:aspartic endopeptidase activity, intramembrane cleaving"/>
    <property type="evidence" value="ECO:0007669"/>
    <property type="project" value="InterPro"/>
</dbReference>
<keyword evidence="10" id="KW-1185">Reference proteome</keyword>
<evidence type="ECO:0000256" key="4">
    <source>
        <dbReference type="ARBA" id="ARBA00022801"/>
    </source>
</evidence>
<dbReference type="EMBL" id="JAUCMV010000001">
    <property type="protein sequence ID" value="KAK0425765.1"/>
    <property type="molecule type" value="Genomic_DNA"/>
</dbReference>
<dbReference type="GO" id="GO:0030660">
    <property type="term" value="C:Golgi-associated vesicle membrane"/>
    <property type="evidence" value="ECO:0007669"/>
    <property type="project" value="TreeGrafter"/>
</dbReference>
<feature type="signal peptide" evidence="8">
    <location>
        <begin position="1"/>
        <end position="19"/>
    </location>
</feature>
<comment type="similarity">
    <text evidence="2">Belongs to the peptidase A22B family.</text>
</comment>
<sequence length="603" mass="67169">MARALLGFLLAVLLPLCTARKQPYDNSFAHLLVTHRETNRSERLCVNYHQFRSRSIAADAHDAVVQGLQFWDAPNKTNLCERTDRSPFDGAVVPFKYRIDSSDACARLFTNFSLSAVINYQMDQLSLRHASVALALVDRGRNFSGRWSDYLFSDFFDPGLKANYALPLFYIYSDTFNEKVASLGPHEDLELRFFRPRPLPVDPSMLIIWLLAMFCVTVGGFSASRNFTKLSKTLGDEAAKQEAMEAAEVNAHLNGKLRKAEVFGSDLCSNFVAVSVLMIVVVGILLLGFFFRSVMVTVFNVLLVIAGTFSVRGCVMDLLSACGFKDTELSWSFGDVLRRFGLEKEVVAKRPKVVSSVVLVISFVLCLFWFCHRRHPLAFVLLDAINVAVCIYVLKGMYFPNLKWLSIILVCMFCYDVFMVFGTPLMTSNGCSVMVEVAAGNDCSSKSDKHGYPVAPVNLAVPEKMPVLFQVPRLNDPMISCVDLNVEEYHPVMLGLGDVIVPGYLISFCFTADLVFKSTLGYGIVATIGYGIGLIVTFISLHFSETAQPALIYLIPFSLLSVFLTAFCRGELKTMWTGAHVKTLREIIRVDSQQPSETECTEA</sequence>
<keyword evidence="8" id="KW-0732">Signal</keyword>
<keyword evidence="5 7" id="KW-1133">Transmembrane helix</keyword>
<evidence type="ECO:0000256" key="2">
    <source>
        <dbReference type="ARBA" id="ARBA00006859"/>
    </source>
</evidence>
<dbReference type="InterPro" id="IPR006639">
    <property type="entry name" value="Preselin/SPP"/>
</dbReference>
<evidence type="ECO:0000256" key="8">
    <source>
        <dbReference type="SAM" id="SignalP"/>
    </source>
</evidence>
<keyword evidence="4" id="KW-0378">Hydrolase</keyword>
<name>A0AA39M9T1_9BILA</name>
<feature type="transmembrane region" description="Helical" evidence="7">
    <location>
        <begin position="376"/>
        <end position="394"/>
    </location>
</feature>
<evidence type="ECO:0000313" key="10">
    <source>
        <dbReference type="Proteomes" id="UP001175271"/>
    </source>
</evidence>
<dbReference type="GO" id="GO:0098553">
    <property type="term" value="C:lumenal side of endoplasmic reticulum membrane"/>
    <property type="evidence" value="ECO:0007669"/>
    <property type="project" value="TreeGrafter"/>
</dbReference>
<dbReference type="AlphaFoldDB" id="A0AA39M9T1"/>
<evidence type="ECO:0000256" key="5">
    <source>
        <dbReference type="ARBA" id="ARBA00022989"/>
    </source>
</evidence>
<feature type="transmembrane region" description="Helical" evidence="7">
    <location>
        <begin position="406"/>
        <end position="426"/>
    </location>
</feature>
<comment type="subcellular location">
    <subcellularLocation>
        <location evidence="1">Endomembrane system</location>
        <topology evidence="1">Multi-pass membrane protein</topology>
    </subcellularLocation>
</comment>
<proteinExistence type="inferred from homology"/>
<feature type="transmembrane region" description="Helical" evidence="7">
    <location>
        <begin position="353"/>
        <end position="370"/>
    </location>
</feature>
<protein>
    <recommendedName>
        <fullName evidence="11">SSD domain-containing protein</fullName>
    </recommendedName>
</protein>
<evidence type="ECO:0000256" key="1">
    <source>
        <dbReference type="ARBA" id="ARBA00004127"/>
    </source>
</evidence>
<evidence type="ECO:0008006" key="11">
    <source>
        <dbReference type="Google" id="ProtNLM"/>
    </source>
</evidence>
<gene>
    <name evidence="9" type="ORF">QR680_009371</name>
</gene>
<accession>A0AA39M9T1</accession>
<dbReference type="SMART" id="SM00730">
    <property type="entry name" value="PSN"/>
    <property type="match status" value="1"/>
</dbReference>
<dbReference type="Proteomes" id="UP001175271">
    <property type="component" value="Unassembled WGS sequence"/>
</dbReference>
<dbReference type="GO" id="GO:0033619">
    <property type="term" value="P:membrane protein proteolysis"/>
    <property type="evidence" value="ECO:0007669"/>
    <property type="project" value="TreeGrafter"/>
</dbReference>
<evidence type="ECO:0000256" key="3">
    <source>
        <dbReference type="ARBA" id="ARBA00022692"/>
    </source>
</evidence>
<evidence type="ECO:0000256" key="7">
    <source>
        <dbReference type="SAM" id="Phobius"/>
    </source>
</evidence>
<organism evidence="9 10">
    <name type="scientific">Steinernema hermaphroditum</name>
    <dbReference type="NCBI Taxonomy" id="289476"/>
    <lineage>
        <taxon>Eukaryota</taxon>
        <taxon>Metazoa</taxon>
        <taxon>Ecdysozoa</taxon>
        <taxon>Nematoda</taxon>
        <taxon>Chromadorea</taxon>
        <taxon>Rhabditida</taxon>
        <taxon>Tylenchina</taxon>
        <taxon>Panagrolaimomorpha</taxon>
        <taxon>Strongyloidoidea</taxon>
        <taxon>Steinernematidae</taxon>
        <taxon>Steinernema</taxon>
    </lineage>
</organism>
<keyword evidence="6 7" id="KW-0472">Membrane</keyword>
<feature type="transmembrane region" description="Helical" evidence="7">
    <location>
        <begin position="492"/>
        <end position="516"/>
    </location>
</feature>
<feature type="transmembrane region" description="Helical" evidence="7">
    <location>
        <begin position="297"/>
        <end position="315"/>
    </location>
</feature>
<dbReference type="PANTHER" id="PTHR12174:SF103">
    <property type="entry name" value="INTRAMEMBRANE PROTEASE (IMPAS) FAMILY"/>
    <property type="match status" value="1"/>
</dbReference>
<feature type="transmembrane region" description="Helical" evidence="7">
    <location>
        <begin position="523"/>
        <end position="544"/>
    </location>
</feature>
<reference evidence="9" key="1">
    <citation type="submission" date="2023-06" db="EMBL/GenBank/DDBJ databases">
        <title>Genomic analysis of the entomopathogenic nematode Steinernema hermaphroditum.</title>
        <authorList>
            <person name="Schwarz E.M."/>
            <person name="Heppert J.K."/>
            <person name="Baniya A."/>
            <person name="Schwartz H.T."/>
            <person name="Tan C.-H."/>
            <person name="Antoshechkin I."/>
            <person name="Sternberg P.W."/>
            <person name="Goodrich-Blair H."/>
            <person name="Dillman A.R."/>
        </authorList>
    </citation>
    <scope>NUCLEOTIDE SEQUENCE</scope>
    <source>
        <strain evidence="9">PS9179</strain>
        <tissue evidence="9">Whole animal</tissue>
    </source>
</reference>
<evidence type="ECO:0000313" key="9">
    <source>
        <dbReference type="EMBL" id="KAK0425765.1"/>
    </source>
</evidence>
<dbReference type="PANTHER" id="PTHR12174">
    <property type="entry name" value="SIGNAL PEPTIDE PEPTIDASE"/>
    <property type="match status" value="1"/>
</dbReference>
<feature type="transmembrane region" description="Helical" evidence="7">
    <location>
        <begin position="267"/>
        <end position="291"/>
    </location>
</feature>
<evidence type="ECO:0000256" key="6">
    <source>
        <dbReference type="ARBA" id="ARBA00023136"/>
    </source>
</evidence>
<feature type="transmembrane region" description="Helical" evidence="7">
    <location>
        <begin position="550"/>
        <end position="568"/>
    </location>
</feature>
<dbReference type="InterPro" id="IPR007369">
    <property type="entry name" value="Peptidase_A22B_SPP"/>
</dbReference>
<dbReference type="Pfam" id="PF04258">
    <property type="entry name" value="Peptidase_A22B"/>
    <property type="match status" value="1"/>
</dbReference>
<dbReference type="GO" id="GO:0005765">
    <property type="term" value="C:lysosomal membrane"/>
    <property type="evidence" value="ECO:0007669"/>
    <property type="project" value="TreeGrafter"/>
</dbReference>
<dbReference type="GO" id="GO:0098554">
    <property type="term" value="C:cytoplasmic side of endoplasmic reticulum membrane"/>
    <property type="evidence" value="ECO:0007669"/>
    <property type="project" value="TreeGrafter"/>
</dbReference>